<keyword evidence="2" id="KW-1185">Reference proteome</keyword>
<protein>
    <submittedName>
        <fullName evidence="1">Uncharacterized protein</fullName>
    </submittedName>
</protein>
<proteinExistence type="predicted"/>
<name>F8PGY7_SERL3</name>
<gene>
    <name evidence="1" type="ORF">SERLA73DRAFT_164575</name>
</gene>
<accession>F8PGY7</accession>
<dbReference type="AlphaFoldDB" id="F8PGY7"/>
<evidence type="ECO:0000313" key="1">
    <source>
        <dbReference type="EMBL" id="EGO04424.1"/>
    </source>
</evidence>
<dbReference type="HOGENOM" id="CLU_2711773_0_0_1"/>
<sequence>ITTFRRRCRIFQRRPKKDKLCAIFYERRRSRGLPDRLAREPSRRPTAGARYYKHIRKLAVFCGQNGRKVQGQL</sequence>
<evidence type="ECO:0000313" key="2">
    <source>
        <dbReference type="Proteomes" id="UP000008063"/>
    </source>
</evidence>
<dbReference type="EMBL" id="GL945474">
    <property type="protein sequence ID" value="EGO04424.1"/>
    <property type="molecule type" value="Genomic_DNA"/>
</dbReference>
<dbReference type="Proteomes" id="UP000008063">
    <property type="component" value="Unassembled WGS sequence"/>
</dbReference>
<dbReference type="InParanoid" id="F8PGY7"/>
<reference evidence="2" key="1">
    <citation type="journal article" date="2011" name="Science">
        <title>The plant cell wall-decomposing machinery underlies the functional diversity of forest fungi.</title>
        <authorList>
            <person name="Eastwood D.C."/>
            <person name="Floudas D."/>
            <person name="Binder M."/>
            <person name="Majcherczyk A."/>
            <person name="Schneider P."/>
            <person name="Aerts A."/>
            <person name="Asiegbu F.O."/>
            <person name="Baker S.E."/>
            <person name="Barry K."/>
            <person name="Bendiksby M."/>
            <person name="Blumentritt M."/>
            <person name="Coutinho P.M."/>
            <person name="Cullen D."/>
            <person name="de Vries R.P."/>
            <person name="Gathman A."/>
            <person name="Goodell B."/>
            <person name="Henrissat B."/>
            <person name="Ihrmark K."/>
            <person name="Kauserud H."/>
            <person name="Kohler A."/>
            <person name="LaButti K."/>
            <person name="Lapidus A."/>
            <person name="Lavin J.L."/>
            <person name="Lee Y.-H."/>
            <person name="Lindquist E."/>
            <person name="Lilly W."/>
            <person name="Lucas S."/>
            <person name="Morin E."/>
            <person name="Murat C."/>
            <person name="Oguiza J.A."/>
            <person name="Park J."/>
            <person name="Pisabarro A.G."/>
            <person name="Riley R."/>
            <person name="Rosling A."/>
            <person name="Salamov A."/>
            <person name="Schmidt O."/>
            <person name="Schmutz J."/>
            <person name="Skrede I."/>
            <person name="Stenlid J."/>
            <person name="Wiebenga A."/>
            <person name="Xie X."/>
            <person name="Kuees U."/>
            <person name="Hibbett D.S."/>
            <person name="Hoffmeister D."/>
            <person name="Hoegberg N."/>
            <person name="Martin F."/>
            <person name="Grigoriev I.V."/>
            <person name="Watkinson S.C."/>
        </authorList>
    </citation>
    <scope>NUCLEOTIDE SEQUENCE [LARGE SCALE GENOMIC DNA]</scope>
    <source>
        <strain evidence="2">strain S7.3</strain>
    </source>
</reference>
<organism evidence="2">
    <name type="scientific">Serpula lacrymans var. lacrymans (strain S7.3)</name>
    <name type="common">Dry rot fungus</name>
    <dbReference type="NCBI Taxonomy" id="936435"/>
    <lineage>
        <taxon>Eukaryota</taxon>
        <taxon>Fungi</taxon>
        <taxon>Dikarya</taxon>
        <taxon>Basidiomycota</taxon>
        <taxon>Agaricomycotina</taxon>
        <taxon>Agaricomycetes</taxon>
        <taxon>Agaricomycetidae</taxon>
        <taxon>Boletales</taxon>
        <taxon>Coniophorineae</taxon>
        <taxon>Serpulaceae</taxon>
        <taxon>Serpula</taxon>
    </lineage>
</organism>
<feature type="non-terminal residue" evidence="1">
    <location>
        <position position="1"/>
    </location>
</feature>